<proteinExistence type="predicted"/>
<dbReference type="RefSeq" id="WP_138289342.1">
    <property type="nucleotide sequence ID" value="NZ_CP058351.1"/>
</dbReference>
<feature type="chain" id="PRO_5045855380" evidence="1">
    <location>
        <begin position="30"/>
        <end position="391"/>
    </location>
</feature>
<keyword evidence="1" id="KW-0732">Signal</keyword>
<protein>
    <submittedName>
        <fullName evidence="2">Uncharacterized protein</fullName>
    </submittedName>
</protein>
<feature type="signal peptide" evidence="1">
    <location>
        <begin position="1"/>
        <end position="29"/>
    </location>
</feature>
<evidence type="ECO:0000313" key="2">
    <source>
        <dbReference type="EMBL" id="QLF71656.1"/>
    </source>
</evidence>
<dbReference type="Gene3D" id="3.40.50.2300">
    <property type="match status" value="2"/>
</dbReference>
<dbReference type="Proteomes" id="UP000308530">
    <property type="component" value="Plasmid pPRADMK78_01"/>
</dbReference>
<dbReference type="PROSITE" id="PS51257">
    <property type="entry name" value="PROKAR_LIPOPROTEIN"/>
    <property type="match status" value="1"/>
</dbReference>
<evidence type="ECO:0000313" key="3">
    <source>
        <dbReference type="Proteomes" id="UP000308530"/>
    </source>
</evidence>
<dbReference type="SUPFAM" id="SSF53822">
    <property type="entry name" value="Periplasmic binding protein-like I"/>
    <property type="match status" value="1"/>
</dbReference>
<sequence>MNVRLIPMTGSKRLVSLAVVALLVSSCQSGDFLKTDGSASAQPAHSANSVGLYNQTLGSGPTKVGFLGVRRADASARQADHEYRDGAALAVNAIGSNIVQLTMLEAMENPKEIEAATKSLADKGARMIITSARDGELELVRSAIGDRPVTVLAFTSNQARKPDGVYAFLSSPTDSLLESATFAMAEGSGHAVIVASTDAGKAHGEALSKNLKGFGAKVEPVIDVSSGSLSSKAQASWKRADMVIVMPDVKNPGAFLKRADSTTPPRPGRRIVASTALTGADLSDPKLTGAIVCRYDQNVSDRIGQRYLASYGMPASQHAGYGFDAMAMAIGLANNYGDEAFVPERIMQPQGFSGAMGVFRLEEGGTVRRNCDIFKVAKGSYVFFQRAPTML</sequence>
<evidence type="ECO:0000256" key="1">
    <source>
        <dbReference type="SAM" id="SignalP"/>
    </source>
</evidence>
<keyword evidence="2" id="KW-0614">Plasmid</keyword>
<dbReference type="EMBL" id="CP058351">
    <property type="protein sequence ID" value="QLF71656.1"/>
    <property type="molecule type" value="Genomic_DNA"/>
</dbReference>
<dbReference type="InterPro" id="IPR028082">
    <property type="entry name" value="Peripla_BP_I"/>
</dbReference>
<reference evidence="2 3" key="1">
    <citation type="submission" date="2020-06" db="EMBL/GenBank/DDBJ databases">
        <title>Genome sequence of Rhizobium sp strain ADMK78.</title>
        <authorList>
            <person name="Rahi P."/>
        </authorList>
    </citation>
    <scope>NUCLEOTIDE SEQUENCE [LARGE SCALE GENOMIC DNA]</scope>
    <source>
        <strain evidence="2 3">ADMK78</strain>
        <plasmid evidence="2 3">pPRADMK78_01</plasmid>
    </source>
</reference>
<accession>A0ABX6QTP5</accession>
<organism evidence="2 3">
    <name type="scientific">Peteryoungia desertarenae</name>
    <dbReference type="NCBI Taxonomy" id="1813451"/>
    <lineage>
        <taxon>Bacteria</taxon>
        <taxon>Pseudomonadati</taxon>
        <taxon>Pseudomonadota</taxon>
        <taxon>Alphaproteobacteria</taxon>
        <taxon>Hyphomicrobiales</taxon>
        <taxon>Rhizobiaceae</taxon>
        <taxon>Peteryoungia</taxon>
    </lineage>
</organism>
<geneLocation type="plasmid" evidence="2 3">
    <name>pPRADMK78_01</name>
</geneLocation>
<name>A0ABX6QTP5_9HYPH</name>
<keyword evidence="3" id="KW-1185">Reference proteome</keyword>
<gene>
    <name evidence="2" type="ORF">FE840_018585</name>
</gene>